<dbReference type="Pfam" id="PF01529">
    <property type="entry name" value="DHHC"/>
    <property type="match status" value="1"/>
</dbReference>
<comment type="similarity">
    <text evidence="7">Belongs to the DHHC palmitoyltransferase family.</text>
</comment>
<dbReference type="InterPro" id="IPR039859">
    <property type="entry name" value="PFA4/ZDH16/20/ERF2-like"/>
</dbReference>
<keyword evidence="2 7" id="KW-0808">Transferase</keyword>
<evidence type="ECO:0000256" key="4">
    <source>
        <dbReference type="ARBA" id="ARBA00022989"/>
    </source>
</evidence>
<dbReference type="GO" id="GO:0019706">
    <property type="term" value="F:protein-cysteine S-palmitoyltransferase activity"/>
    <property type="evidence" value="ECO:0007669"/>
    <property type="project" value="UniProtKB-EC"/>
</dbReference>
<evidence type="ECO:0000256" key="7">
    <source>
        <dbReference type="RuleBase" id="RU079119"/>
    </source>
</evidence>
<feature type="transmembrane region" description="Helical" evidence="7">
    <location>
        <begin position="123"/>
        <end position="144"/>
    </location>
</feature>
<evidence type="ECO:0000313" key="11">
    <source>
        <dbReference type="Proteomes" id="UP001295684"/>
    </source>
</evidence>
<feature type="compositionally biased region" description="Basic and acidic residues" evidence="8">
    <location>
        <begin position="377"/>
        <end position="387"/>
    </location>
</feature>
<comment type="subcellular location">
    <subcellularLocation>
        <location evidence="1">Membrane</location>
        <topology evidence="1">Multi-pass membrane protein</topology>
    </subcellularLocation>
</comment>
<dbReference type="EC" id="2.3.1.225" evidence="7"/>
<feature type="compositionally biased region" description="Basic and acidic residues" evidence="8">
    <location>
        <begin position="352"/>
        <end position="364"/>
    </location>
</feature>
<reference evidence="10" key="1">
    <citation type="submission" date="2023-07" db="EMBL/GenBank/DDBJ databases">
        <authorList>
            <consortium name="AG Swart"/>
            <person name="Singh M."/>
            <person name="Singh A."/>
            <person name="Seah K."/>
            <person name="Emmerich C."/>
        </authorList>
    </citation>
    <scope>NUCLEOTIDE SEQUENCE</scope>
    <source>
        <strain evidence="10">DP1</strain>
    </source>
</reference>
<feature type="compositionally biased region" description="Basic residues" evidence="8">
    <location>
        <begin position="453"/>
        <end position="462"/>
    </location>
</feature>
<feature type="domain" description="Palmitoyltransferase DHHC" evidence="9">
    <location>
        <begin position="77"/>
        <end position="210"/>
    </location>
</feature>
<comment type="catalytic activity">
    <reaction evidence="7">
        <text>L-cysteinyl-[protein] + hexadecanoyl-CoA = S-hexadecanoyl-L-cysteinyl-[protein] + CoA</text>
        <dbReference type="Rhea" id="RHEA:36683"/>
        <dbReference type="Rhea" id="RHEA-COMP:10131"/>
        <dbReference type="Rhea" id="RHEA-COMP:11032"/>
        <dbReference type="ChEBI" id="CHEBI:29950"/>
        <dbReference type="ChEBI" id="CHEBI:57287"/>
        <dbReference type="ChEBI" id="CHEBI:57379"/>
        <dbReference type="ChEBI" id="CHEBI:74151"/>
        <dbReference type="EC" id="2.3.1.225"/>
    </reaction>
</comment>
<protein>
    <recommendedName>
        <fullName evidence="7">Palmitoyltransferase</fullName>
        <ecNumber evidence="7">2.3.1.225</ecNumber>
    </recommendedName>
</protein>
<proteinExistence type="inferred from homology"/>
<keyword evidence="4 7" id="KW-1133">Transmembrane helix</keyword>
<organism evidence="10 11">
    <name type="scientific">Euplotes crassus</name>
    <dbReference type="NCBI Taxonomy" id="5936"/>
    <lineage>
        <taxon>Eukaryota</taxon>
        <taxon>Sar</taxon>
        <taxon>Alveolata</taxon>
        <taxon>Ciliophora</taxon>
        <taxon>Intramacronucleata</taxon>
        <taxon>Spirotrichea</taxon>
        <taxon>Hypotrichia</taxon>
        <taxon>Euplotida</taxon>
        <taxon>Euplotidae</taxon>
        <taxon>Moneuplotes</taxon>
    </lineage>
</organism>
<evidence type="ECO:0000256" key="2">
    <source>
        <dbReference type="ARBA" id="ARBA00022679"/>
    </source>
</evidence>
<feature type="transmembrane region" description="Helical" evidence="7">
    <location>
        <begin position="170"/>
        <end position="193"/>
    </location>
</feature>
<keyword evidence="11" id="KW-1185">Reference proteome</keyword>
<evidence type="ECO:0000256" key="8">
    <source>
        <dbReference type="SAM" id="MobiDB-lite"/>
    </source>
</evidence>
<keyword evidence="6 7" id="KW-0012">Acyltransferase</keyword>
<evidence type="ECO:0000256" key="3">
    <source>
        <dbReference type="ARBA" id="ARBA00022692"/>
    </source>
</evidence>
<evidence type="ECO:0000256" key="1">
    <source>
        <dbReference type="ARBA" id="ARBA00004141"/>
    </source>
</evidence>
<dbReference type="EMBL" id="CAMPGE010008047">
    <property type="protein sequence ID" value="CAI2366960.1"/>
    <property type="molecule type" value="Genomic_DNA"/>
</dbReference>
<keyword evidence="3 7" id="KW-0812">Transmembrane</keyword>
<dbReference type="InterPro" id="IPR001594">
    <property type="entry name" value="Palmitoyltrfase_DHHC"/>
</dbReference>
<accession>A0AAD1UKG4</accession>
<evidence type="ECO:0000313" key="10">
    <source>
        <dbReference type="EMBL" id="CAI2366960.1"/>
    </source>
</evidence>
<keyword evidence="5 7" id="KW-0472">Membrane</keyword>
<sequence length="475" mass="55066">MVCIVLLVMSIEYYAFAVMTWYPRVRTNLAYWAIPILAVFHFLAFMLLWSFLMTLFTDSGEVPIYWGFRVGDPDDRRRRYCLMCNLYKPERCHHCSACGRCVLNMDHHCPWVNNCIGFKNRKYFMLLLFYVQITTIFLIFAWSLDLIKSCKVIYADISSTKLHYNDLRKAIITIICYLFAGMICVMMGFFFSFHRKLVKENKTTIENIEHNSDPKYESKYNIDFWHNVTQVMGTNKWIWWIPIMPASNMPPGQGIYFEKRYESEDSDDDGGDNRPNNYQNHERNDFNRGSNNMIERLTKQGDGSKVQDRNRANGDNHIQADRMTIHEENQNKWENLNNIVQSENANQIYKSSESHENAQQEESKQGYANPQRNMPPPRKEGNDKQYLERSTYGNTSKGNPGLGGGRSEGERAESKSSTGQLIRRTKGQGSGQKVKPKGNKFVNQVKKESAHSKTGRPTKKRTTANSRGRVGAGFR</sequence>
<comment type="caution">
    <text evidence="10">The sequence shown here is derived from an EMBL/GenBank/DDBJ whole genome shotgun (WGS) entry which is preliminary data.</text>
</comment>
<evidence type="ECO:0000256" key="5">
    <source>
        <dbReference type="ARBA" id="ARBA00023136"/>
    </source>
</evidence>
<evidence type="ECO:0000256" key="6">
    <source>
        <dbReference type="ARBA" id="ARBA00023315"/>
    </source>
</evidence>
<dbReference type="GO" id="GO:0016020">
    <property type="term" value="C:membrane"/>
    <property type="evidence" value="ECO:0007669"/>
    <property type="project" value="UniProtKB-SubCell"/>
</dbReference>
<feature type="region of interest" description="Disordered" evidence="8">
    <location>
        <begin position="262"/>
        <end position="324"/>
    </location>
</feature>
<dbReference type="AlphaFoldDB" id="A0AAD1UKG4"/>
<gene>
    <name evidence="10" type="ORF">ECRASSUSDP1_LOCUS8236</name>
</gene>
<dbReference type="PANTHER" id="PTHR12246">
    <property type="entry name" value="PALMITOYLTRANSFERASE ZDHHC16"/>
    <property type="match status" value="1"/>
</dbReference>
<dbReference type="Proteomes" id="UP001295684">
    <property type="component" value="Unassembled WGS sequence"/>
</dbReference>
<feature type="transmembrane region" description="Helical" evidence="7">
    <location>
        <begin position="33"/>
        <end position="56"/>
    </location>
</feature>
<comment type="domain">
    <text evidence="7">The DHHC domain is required for palmitoyltransferase activity.</text>
</comment>
<evidence type="ECO:0000259" key="9">
    <source>
        <dbReference type="Pfam" id="PF01529"/>
    </source>
</evidence>
<name>A0AAD1UKG4_EUPCR</name>
<feature type="compositionally biased region" description="Basic and acidic residues" evidence="8">
    <location>
        <begin position="305"/>
        <end position="324"/>
    </location>
</feature>
<feature type="region of interest" description="Disordered" evidence="8">
    <location>
        <begin position="350"/>
        <end position="475"/>
    </location>
</feature>
<dbReference type="PROSITE" id="PS50216">
    <property type="entry name" value="DHHC"/>
    <property type="match status" value="1"/>
</dbReference>